<evidence type="ECO:0000313" key="15">
    <source>
        <dbReference type="EMBL" id="MFH4973588.1"/>
    </source>
</evidence>
<keyword evidence="7" id="KW-0677">Repeat</keyword>
<evidence type="ECO:0000256" key="2">
    <source>
        <dbReference type="ARBA" id="ARBA00004567"/>
    </source>
</evidence>
<keyword evidence="5" id="KW-0813">Transport</keyword>
<dbReference type="InterPro" id="IPR001680">
    <property type="entry name" value="WD40_rpt"/>
</dbReference>
<dbReference type="GO" id="GO:0015031">
    <property type="term" value="P:protein transport"/>
    <property type="evidence" value="ECO:0007669"/>
    <property type="project" value="UniProtKB-KW"/>
</dbReference>
<evidence type="ECO:0000256" key="5">
    <source>
        <dbReference type="ARBA" id="ARBA00022448"/>
    </source>
</evidence>
<evidence type="ECO:0000256" key="8">
    <source>
        <dbReference type="ARBA" id="ARBA00022816"/>
    </source>
</evidence>
<evidence type="ECO:0000256" key="9">
    <source>
        <dbReference type="ARBA" id="ARBA00022927"/>
    </source>
</evidence>
<reference evidence="15 16" key="1">
    <citation type="submission" date="2024-08" db="EMBL/GenBank/DDBJ databases">
        <title>Gnathostoma spinigerum genome.</title>
        <authorList>
            <person name="Gonzalez-Bertolin B."/>
            <person name="Monzon S."/>
            <person name="Zaballos A."/>
            <person name="Jimenez P."/>
            <person name="Dekumyoy P."/>
            <person name="Varona S."/>
            <person name="Cuesta I."/>
            <person name="Sumanam S."/>
            <person name="Adisakwattana P."/>
            <person name="Gasser R.B."/>
            <person name="Hernandez-Gonzalez A."/>
            <person name="Young N.D."/>
            <person name="Perteguer M.J."/>
        </authorList>
    </citation>
    <scope>NUCLEOTIDE SEQUENCE [LARGE SCALE GENOMIC DNA]</scope>
    <source>
        <strain evidence="15">AL3</strain>
        <tissue evidence="15">Liver</tissue>
    </source>
</reference>
<evidence type="ECO:0000256" key="12">
    <source>
        <dbReference type="ARBA" id="ARBA00023228"/>
    </source>
</evidence>
<keyword evidence="9" id="KW-0653">Protein transport</keyword>
<dbReference type="Proteomes" id="UP001608902">
    <property type="component" value="Unassembled WGS sequence"/>
</dbReference>
<dbReference type="SMART" id="SM00320">
    <property type="entry name" value="WD40"/>
    <property type="match status" value="6"/>
</dbReference>
<evidence type="ECO:0000256" key="4">
    <source>
        <dbReference type="ARBA" id="ARBA00019195"/>
    </source>
</evidence>
<evidence type="ECO:0000256" key="7">
    <source>
        <dbReference type="ARBA" id="ARBA00022737"/>
    </source>
</evidence>
<dbReference type="InterPro" id="IPR015943">
    <property type="entry name" value="WD40/YVTN_repeat-like_dom_sf"/>
</dbReference>
<dbReference type="PANTHER" id="PTHR11024:SF2">
    <property type="entry name" value="PROTEIN SEC13 HOMOLOG"/>
    <property type="match status" value="1"/>
</dbReference>
<evidence type="ECO:0000256" key="14">
    <source>
        <dbReference type="PROSITE-ProRule" id="PRU00221"/>
    </source>
</evidence>
<comment type="caution">
    <text evidence="15">The sequence shown here is derived from an EMBL/GenBank/DDBJ whole genome shotgun (WGS) entry which is preliminary data.</text>
</comment>
<dbReference type="Gene3D" id="2.130.10.10">
    <property type="entry name" value="YVTN repeat-like/Quinoprotein amine dehydrogenase"/>
    <property type="match status" value="1"/>
</dbReference>
<proteinExistence type="inferred from homology"/>
<keyword evidence="12" id="KW-0458">Lysosome</keyword>
<evidence type="ECO:0000256" key="6">
    <source>
        <dbReference type="ARBA" id="ARBA00022574"/>
    </source>
</evidence>
<sequence length="313" mass="35179">MVSVVSRVDTAHRDIIHDAQMNFYGTRLATCSSDRSVKLFELKPSGQAYPIAELTGHEGPVWQVCWSNPKYDDYLASCSFDKKVIVWKEISGKWQKVFEWNKHEASVNSVMWAPHQFGLILAAASTDGKISILTCNTQDSNNPQAWSSYQIRDAHERGCNAVSWAPALHSATLTEPDSSMVTKRIVTGGNDKLVKIWAENKTGNWVLEHSLEGHTDWVRDVAWSPAVAKGFNTIASCGQDRKVLIWRCSNLDDAHWTARELGRFDDVLWHVSWSLCATILAVSGADNKISLWKENVQDEWVRISEKGEKESSS</sequence>
<organism evidence="15 16">
    <name type="scientific">Gnathostoma spinigerum</name>
    <dbReference type="NCBI Taxonomy" id="75299"/>
    <lineage>
        <taxon>Eukaryota</taxon>
        <taxon>Metazoa</taxon>
        <taxon>Ecdysozoa</taxon>
        <taxon>Nematoda</taxon>
        <taxon>Chromadorea</taxon>
        <taxon>Rhabditida</taxon>
        <taxon>Spirurina</taxon>
        <taxon>Gnathostomatomorpha</taxon>
        <taxon>Gnathostomatoidea</taxon>
        <taxon>Gnathostomatidae</taxon>
        <taxon>Gnathostoma</taxon>
    </lineage>
</organism>
<feature type="repeat" description="WD" evidence="14">
    <location>
        <begin position="54"/>
        <end position="88"/>
    </location>
</feature>
<feature type="repeat" description="WD" evidence="14">
    <location>
        <begin position="211"/>
        <end position="246"/>
    </location>
</feature>
<evidence type="ECO:0000256" key="3">
    <source>
        <dbReference type="ARBA" id="ARBA00010102"/>
    </source>
</evidence>
<dbReference type="GO" id="GO:0005643">
    <property type="term" value="C:nuclear pore"/>
    <property type="evidence" value="ECO:0007669"/>
    <property type="project" value="UniProtKB-SubCell"/>
</dbReference>
<dbReference type="AlphaFoldDB" id="A0ABD6EA37"/>
<accession>A0ABD6EA37</accession>
<evidence type="ECO:0000256" key="11">
    <source>
        <dbReference type="ARBA" id="ARBA00023132"/>
    </source>
</evidence>
<protein>
    <recommendedName>
        <fullName evidence="4">Protein SEC13 homolog</fullName>
    </recommendedName>
</protein>
<dbReference type="PANTHER" id="PTHR11024">
    <property type="entry name" value="NUCLEAR PORE COMPLEX PROTEIN SEC13 / SEH1 FAMILY MEMBER"/>
    <property type="match status" value="1"/>
</dbReference>
<dbReference type="InterPro" id="IPR037363">
    <property type="entry name" value="Sec13/Seh1_fam"/>
</dbReference>
<dbReference type="GO" id="GO:0051028">
    <property type="term" value="P:mRNA transport"/>
    <property type="evidence" value="ECO:0007669"/>
    <property type="project" value="UniProtKB-KW"/>
</dbReference>
<evidence type="ECO:0000256" key="10">
    <source>
        <dbReference type="ARBA" id="ARBA00023010"/>
    </source>
</evidence>
<keyword evidence="8" id="KW-0509">mRNA transport</keyword>
<comment type="similarity">
    <text evidence="3">Belongs to the WD repeat SEC13 family.</text>
</comment>
<evidence type="ECO:0000256" key="13">
    <source>
        <dbReference type="ARBA" id="ARBA00023242"/>
    </source>
</evidence>
<dbReference type="GO" id="GO:0005764">
    <property type="term" value="C:lysosome"/>
    <property type="evidence" value="ECO:0007669"/>
    <property type="project" value="UniProtKB-SubCell"/>
</dbReference>
<comment type="subcellular location">
    <subcellularLocation>
        <location evidence="1">Lysosome</location>
    </subcellularLocation>
    <subcellularLocation>
        <location evidence="2">Nucleus</location>
        <location evidence="2">Nuclear pore complex</location>
    </subcellularLocation>
</comment>
<evidence type="ECO:0000256" key="1">
    <source>
        <dbReference type="ARBA" id="ARBA00004371"/>
    </source>
</evidence>
<dbReference type="SUPFAM" id="SSF50978">
    <property type="entry name" value="WD40 repeat-like"/>
    <property type="match status" value="1"/>
</dbReference>
<keyword evidence="10" id="KW-0811">Translocation</keyword>
<dbReference type="InterPro" id="IPR036322">
    <property type="entry name" value="WD40_repeat_dom_sf"/>
</dbReference>
<keyword evidence="6 14" id="KW-0853">WD repeat</keyword>
<name>A0ABD6EA37_9BILA</name>
<evidence type="ECO:0000313" key="16">
    <source>
        <dbReference type="Proteomes" id="UP001608902"/>
    </source>
</evidence>
<dbReference type="EMBL" id="JBGFUD010000080">
    <property type="protein sequence ID" value="MFH4973588.1"/>
    <property type="molecule type" value="Genomic_DNA"/>
</dbReference>
<dbReference type="Pfam" id="PF00400">
    <property type="entry name" value="WD40"/>
    <property type="match status" value="3"/>
</dbReference>
<keyword evidence="16" id="KW-1185">Reference proteome</keyword>
<keyword evidence="11" id="KW-0906">Nuclear pore complex</keyword>
<keyword evidence="13" id="KW-0539">Nucleus</keyword>
<gene>
    <name evidence="15" type="ORF">AB6A40_000297</name>
</gene>
<dbReference type="PROSITE" id="PS50082">
    <property type="entry name" value="WD_REPEATS_2"/>
    <property type="match status" value="2"/>
</dbReference>